<dbReference type="RefSeq" id="WP_266050467.1">
    <property type="nucleotide sequence ID" value="NZ_JAPFQO010000001.1"/>
</dbReference>
<comment type="subcellular location">
    <subcellularLocation>
        <location evidence="1">Cell membrane</location>
        <topology evidence="1">Multi-pass membrane protein</topology>
    </subcellularLocation>
</comment>
<reference evidence="8 9" key="1">
    <citation type="submission" date="2022-11" db="EMBL/GenBank/DDBJ databases">
        <title>The characterization of three novel Bacteroidetes species and genomic analysis of their roles in tidal elemental geochemical cycles.</title>
        <authorList>
            <person name="Ma K.-J."/>
        </authorList>
    </citation>
    <scope>NUCLEOTIDE SEQUENCE [LARGE SCALE GENOMIC DNA]</scope>
    <source>
        <strain evidence="8 9">M82</strain>
    </source>
</reference>
<evidence type="ECO:0000256" key="6">
    <source>
        <dbReference type="SAM" id="Phobius"/>
    </source>
</evidence>
<accession>A0ABT3RAD0</accession>
<organism evidence="8 9">
    <name type="scientific">Pontibacter anaerobius</name>
    <dbReference type="NCBI Taxonomy" id="2993940"/>
    <lineage>
        <taxon>Bacteria</taxon>
        <taxon>Pseudomonadati</taxon>
        <taxon>Bacteroidota</taxon>
        <taxon>Cytophagia</taxon>
        <taxon>Cytophagales</taxon>
        <taxon>Hymenobacteraceae</taxon>
        <taxon>Pontibacter</taxon>
    </lineage>
</organism>
<evidence type="ECO:0000256" key="5">
    <source>
        <dbReference type="ARBA" id="ARBA00023136"/>
    </source>
</evidence>
<feature type="domain" description="Cardiolipin synthase N-terminal" evidence="7">
    <location>
        <begin position="26"/>
        <end position="62"/>
    </location>
</feature>
<evidence type="ECO:0000259" key="7">
    <source>
        <dbReference type="Pfam" id="PF13396"/>
    </source>
</evidence>
<dbReference type="Proteomes" id="UP001207228">
    <property type="component" value="Unassembled WGS sequence"/>
</dbReference>
<evidence type="ECO:0000256" key="1">
    <source>
        <dbReference type="ARBA" id="ARBA00004651"/>
    </source>
</evidence>
<feature type="transmembrane region" description="Helical" evidence="6">
    <location>
        <begin position="12"/>
        <end position="31"/>
    </location>
</feature>
<feature type="transmembrane region" description="Helical" evidence="6">
    <location>
        <begin position="43"/>
        <end position="62"/>
    </location>
</feature>
<dbReference type="InterPro" id="IPR027379">
    <property type="entry name" value="CLS_N"/>
</dbReference>
<sequence length="72" mass="8301">MELITPGIGLIFWQLMTILSIPCFMVAWLLVLFTNKLNPDQKIVWLVSTLFLPVIGPLIFFVKYPFFKKANA</sequence>
<keyword evidence="4 6" id="KW-1133">Transmembrane helix</keyword>
<keyword evidence="2" id="KW-1003">Cell membrane</keyword>
<keyword evidence="3 6" id="KW-0812">Transmembrane</keyword>
<evidence type="ECO:0000256" key="2">
    <source>
        <dbReference type="ARBA" id="ARBA00022475"/>
    </source>
</evidence>
<evidence type="ECO:0000313" key="8">
    <source>
        <dbReference type="EMBL" id="MCX2738396.1"/>
    </source>
</evidence>
<comment type="caution">
    <text evidence="8">The sequence shown here is derived from an EMBL/GenBank/DDBJ whole genome shotgun (WGS) entry which is preliminary data.</text>
</comment>
<gene>
    <name evidence="8" type="ORF">OO017_00420</name>
</gene>
<keyword evidence="9" id="KW-1185">Reference proteome</keyword>
<dbReference type="Pfam" id="PF13396">
    <property type="entry name" value="PLDc_N"/>
    <property type="match status" value="1"/>
</dbReference>
<evidence type="ECO:0000256" key="4">
    <source>
        <dbReference type="ARBA" id="ARBA00022989"/>
    </source>
</evidence>
<proteinExistence type="predicted"/>
<keyword evidence="5 6" id="KW-0472">Membrane</keyword>
<dbReference type="EMBL" id="JAPFQO010000001">
    <property type="protein sequence ID" value="MCX2738396.1"/>
    <property type="molecule type" value="Genomic_DNA"/>
</dbReference>
<evidence type="ECO:0000256" key="3">
    <source>
        <dbReference type="ARBA" id="ARBA00022692"/>
    </source>
</evidence>
<evidence type="ECO:0000313" key="9">
    <source>
        <dbReference type="Proteomes" id="UP001207228"/>
    </source>
</evidence>
<protein>
    <recommendedName>
        <fullName evidence="7">Cardiolipin synthase N-terminal domain-containing protein</fullName>
    </recommendedName>
</protein>
<name>A0ABT3RAD0_9BACT</name>